<dbReference type="SMART" id="SM00174">
    <property type="entry name" value="RHO"/>
    <property type="match status" value="1"/>
</dbReference>
<evidence type="ECO:0000256" key="8">
    <source>
        <dbReference type="SAM" id="MobiDB-lite"/>
    </source>
</evidence>
<dbReference type="Proteomes" id="UP000675881">
    <property type="component" value="Chromosome 7"/>
</dbReference>
<dbReference type="InterPro" id="IPR003578">
    <property type="entry name" value="Small_GTPase_Rho"/>
</dbReference>
<feature type="region of interest" description="Disordered" evidence="8">
    <location>
        <begin position="118"/>
        <end position="140"/>
    </location>
</feature>
<feature type="compositionally biased region" description="Basic and acidic residues" evidence="8">
    <location>
        <begin position="275"/>
        <end position="312"/>
    </location>
</feature>
<keyword evidence="4" id="KW-0581">Phagocytosis</keyword>
<dbReference type="InterPro" id="IPR005225">
    <property type="entry name" value="Small_GTP-bd"/>
</dbReference>
<dbReference type="PROSITE" id="PS51420">
    <property type="entry name" value="RHO"/>
    <property type="match status" value="1"/>
</dbReference>
<dbReference type="GO" id="GO:0035099">
    <property type="term" value="P:hemocyte migration"/>
    <property type="evidence" value="ECO:0007669"/>
    <property type="project" value="UniProtKB-ARBA"/>
</dbReference>
<dbReference type="GO" id="GO:1903391">
    <property type="term" value="P:regulation of adherens junction organization"/>
    <property type="evidence" value="ECO:0007669"/>
    <property type="project" value="UniProtKB-ARBA"/>
</dbReference>
<dbReference type="AlphaFoldDB" id="A0A7R8HC73"/>
<feature type="region of interest" description="Disordered" evidence="8">
    <location>
        <begin position="1"/>
        <end position="106"/>
    </location>
</feature>
<dbReference type="GO" id="GO:0046843">
    <property type="term" value="P:dorsal appendage formation"/>
    <property type="evidence" value="ECO:0007669"/>
    <property type="project" value="UniProtKB-ARBA"/>
</dbReference>
<dbReference type="Pfam" id="PF00071">
    <property type="entry name" value="Ras"/>
    <property type="match status" value="1"/>
</dbReference>
<feature type="compositionally biased region" description="Polar residues" evidence="8">
    <location>
        <begin position="61"/>
        <end position="91"/>
    </location>
</feature>
<proteinExistence type="inferred from homology"/>
<dbReference type="NCBIfam" id="TIGR00231">
    <property type="entry name" value="small_GTP"/>
    <property type="match status" value="1"/>
</dbReference>
<dbReference type="GO" id="GO:0035011">
    <property type="term" value="P:melanotic encapsulation of foreign target"/>
    <property type="evidence" value="ECO:0007669"/>
    <property type="project" value="UniProtKB-ARBA"/>
</dbReference>
<dbReference type="FunFam" id="3.40.50.300:FF:000088">
    <property type="entry name" value="Ras-related C3 botulinum toxin substrate 1"/>
    <property type="match status" value="1"/>
</dbReference>
<dbReference type="InterPro" id="IPR027417">
    <property type="entry name" value="P-loop_NTPase"/>
</dbReference>
<comment type="similarity">
    <text evidence="1">Belongs to the TPPP family.</text>
</comment>
<dbReference type="SUPFAM" id="SSF52540">
    <property type="entry name" value="P-loop containing nucleoside triphosphate hydrolases"/>
    <property type="match status" value="1"/>
</dbReference>
<dbReference type="GO" id="GO:0030032">
    <property type="term" value="P:lamellipodium assembly"/>
    <property type="evidence" value="ECO:0007669"/>
    <property type="project" value="UniProtKB-ARBA"/>
</dbReference>
<dbReference type="OrthoDB" id="5981855at2759"/>
<dbReference type="GO" id="GO:0008078">
    <property type="term" value="P:mesodermal cell migration"/>
    <property type="evidence" value="ECO:0007669"/>
    <property type="project" value="UniProtKB-ARBA"/>
</dbReference>
<dbReference type="Gene3D" id="1.10.238.10">
    <property type="entry name" value="EF-hand"/>
    <property type="match status" value="1"/>
</dbReference>
<dbReference type="GO" id="GO:0051017">
    <property type="term" value="P:actin filament bundle assembly"/>
    <property type="evidence" value="ECO:0007669"/>
    <property type="project" value="UniProtKB-ARBA"/>
</dbReference>
<dbReference type="GO" id="GO:0003924">
    <property type="term" value="F:GTPase activity"/>
    <property type="evidence" value="ECO:0007669"/>
    <property type="project" value="InterPro"/>
</dbReference>
<evidence type="ECO:0000256" key="7">
    <source>
        <dbReference type="ARBA" id="ARBA00023289"/>
    </source>
</evidence>
<dbReference type="GO" id="GO:0019901">
    <property type="term" value="F:protein kinase binding"/>
    <property type="evidence" value="ECO:0007669"/>
    <property type="project" value="UniProtKB-ARBA"/>
</dbReference>
<sequence>MNPKPNNSSDKNRSNLGSYGCSSQHLEHRSIPSSDLENLKRCSHDSESMGKPSQILRISLHPSQGSDGAQLSALHRNTSPGRCSWTSSVDKNGTDDHIPERPNKFDPMLLCQPLRLLKPDSANEPPKKESDSNANKLCSLSTDLNPADEVKVDKKAFKEQFEAYSKFGDKSSDGKTIKLSQGDKWFKQAKLFDGKKLSTTDTGIAFRKVGKNAVKLSFTDWNKYLDELSSTKKMSSDTIKSKLTLCGKPGLSKTTSVTKSPALDRLTDPSRYGGTHKERFDTTGKGKGKVGREDPKSQGYVSEREEDKERVKEGKRRRVHAARVADRVVGEREEKTRRRGRRETGDVQRSGGKRIHIGEQGQGEGDRKEKESNAGNQSAWSWVKTCLLISYTTNAFPGEYIPTVFDNYSANVMVDGRPINLGLWDTAGQEDYDRLRPLSYPQTDVFLICFSLVNPASFENVRAKWYSEVRHHCPNVPIILVGTKLDLREDKETLEKLKEKRLAPITYPQGLAMAKDVSAVKYLECSALTQKGLKNCF</sequence>
<dbReference type="Pfam" id="PF05517">
    <property type="entry name" value="p25-alpha"/>
    <property type="match status" value="1"/>
</dbReference>
<name>A0A7R8HC73_LEPSM</name>
<dbReference type="GO" id="GO:0006911">
    <property type="term" value="P:phagocytosis, engulfment"/>
    <property type="evidence" value="ECO:0007669"/>
    <property type="project" value="UniProtKB-ARBA"/>
</dbReference>
<evidence type="ECO:0000313" key="9">
    <source>
        <dbReference type="EMBL" id="CAF3002516.1"/>
    </source>
</evidence>
<protein>
    <submittedName>
        <fullName evidence="9">RAC1</fullName>
    </submittedName>
</protein>
<dbReference type="GO" id="GO:0007254">
    <property type="term" value="P:JNK cascade"/>
    <property type="evidence" value="ECO:0007669"/>
    <property type="project" value="UniProtKB-ARBA"/>
</dbReference>
<evidence type="ECO:0000256" key="1">
    <source>
        <dbReference type="ARBA" id="ARBA00010994"/>
    </source>
</evidence>
<feature type="compositionally biased region" description="Basic and acidic residues" evidence="8">
    <location>
        <begin position="323"/>
        <end position="346"/>
    </location>
</feature>
<keyword evidence="7" id="KW-0636">Prenylation</keyword>
<feature type="compositionally biased region" description="Basic and acidic residues" evidence="8">
    <location>
        <begin position="92"/>
        <end position="104"/>
    </location>
</feature>
<organism evidence="9 10">
    <name type="scientific">Lepeophtheirus salmonis</name>
    <name type="common">Salmon louse</name>
    <name type="synonym">Caligus salmonis</name>
    <dbReference type="NCBI Taxonomy" id="72036"/>
    <lineage>
        <taxon>Eukaryota</taxon>
        <taxon>Metazoa</taxon>
        <taxon>Ecdysozoa</taxon>
        <taxon>Arthropoda</taxon>
        <taxon>Crustacea</taxon>
        <taxon>Multicrustacea</taxon>
        <taxon>Hexanauplia</taxon>
        <taxon>Copepoda</taxon>
        <taxon>Siphonostomatoida</taxon>
        <taxon>Caligidae</taxon>
        <taxon>Lepeophtheirus</taxon>
    </lineage>
</organism>
<dbReference type="InterPro" id="IPR008907">
    <property type="entry name" value="TPP/p25"/>
</dbReference>
<dbReference type="GO" id="GO:0005525">
    <property type="term" value="F:GTP binding"/>
    <property type="evidence" value="ECO:0007669"/>
    <property type="project" value="UniProtKB-KW"/>
</dbReference>
<dbReference type="GO" id="GO:0046785">
    <property type="term" value="P:microtubule polymerization"/>
    <property type="evidence" value="ECO:0007669"/>
    <property type="project" value="InterPro"/>
</dbReference>
<dbReference type="GO" id="GO:0090303">
    <property type="term" value="P:positive regulation of wound healing"/>
    <property type="evidence" value="ECO:0007669"/>
    <property type="project" value="UniProtKB-ARBA"/>
</dbReference>
<dbReference type="InterPro" id="IPR001806">
    <property type="entry name" value="Small_GTPase"/>
</dbReference>
<feature type="compositionally biased region" description="Basic and acidic residues" evidence="8">
    <location>
        <begin position="37"/>
        <end position="48"/>
    </location>
</feature>
<dbReference type="PROSITE" id="PS51421">
    <property type="entry name" value="RAS"/>
    <property type="match status" value="1"/>
</dbReference>
<evidence type="ECO:0000256" key="5">
    <source>
        <dbReference type="ARBA" id="ARBA00023134"/>
    </source>
</evidence>
<feature type="region of interest" description="Disordered" evidence="8">
    <location>
        <begin position="250"/>
        <end position="375"/>
    </location>
</feature>
<keyword evidence="2" id="KW-0488">Methylation</keyword>
<dbReference type="SMART" id="SM00175">
    <property type="entry name" value="RAB"/>
    <property type="match status" value="1"/>
</dbReference>
<keyword evidence="6" id="KW-0449">Lipoprotein</keyword>
<reference evidence="9" key="1">
    <citation type="submission" date="2021-02" db="EMBL/GenBank/DDBJ databases">
        <authorList>
            <person name="Bekaert M."/>
        </authorList>
    </citation>
    <scope>NUCLEOTIDE SEQUENCE</scope>
    <source>
        <strain evidence="9">IoA-00</strain>
    </source>
</reference>
<evidence type="ECO:0000256" key="2">
    <source>
        <dbReference type="ARBA" id="ARBA00022481"/>
    </source>
</evidence>
<dbReference type="GO" id="GO:0007264">
    <property type="term" value="P:small GTPase-mediated signal transduction"/>
    <property type="evidence" value="ECO:0007669"/>
    <property type="project" value="InterPro"/>
</dbReference>
<accession>A0A7R8HC73</accession>
<dbReference type="Gene3D" id="3.40.50.300">
    <property type="entry name" value="P-loop containing nucleotide triphosphate hydrolases"/>
    <property type="match status" value="1"/>
</dbReference>
<dbReference type="InterPro" id="IPR011992">
    <property type="entry name" value="EF-hand-dom_pair"/>
</dbReference>
<evidence type="ECO:0000313" key="10">
    <source>
        <dbReference type="Proteomes" id="UP000675881"/>
    </source>
</evidence>
<keyword evidence="3" id="KW-0547">Nucleotide-binding</keyword>
<dbReference type="EMBL" id="HG994586">
    <property type="protein sequence ID" value="CAF3002516.1"/>
    <property type="molecule type" value="Genomic_DNA"/>
</dbReference>
<evidence type="ECO:0000256" key="4">
    <source>
        <dbReference type="ARBA" id="ARBA00022907"/>
    </source>
</evidence>
<dbReference type="GO" id="GO:0007426">
    <property type="term" value="P:tracheal outgrowth, open tracheal system"/>
    <property type="evidence" value="ECO:0007669"/>
    <property type="project" value="UniProtKB-ARBA"/>
</dbReference>
<evidence type="ECO:0000256" key="6">
    <source>
        <dbReference type="ARBA" id="ARBA00023288"/>
    </source>
</evidence>
<evidence type="ECO:0000256" key="3">
    <source>
        <dbReference type="ARBA" id="ARBA00022741"/>
    </source>
</evidence>
<keyword evidence="5" id="KW-0342">GTP-binding</keyword>
<dbReference type="PANTHER" id="PTHR24072">
    <property type="entry name" value="RHO FAMILY GTPASE"/>
    <property type="match status" value="1"/>
</dbReference>
<gene>
    <name evidence="9" type="ORF">LSAA_12975</name>
</gene>
<keyword evidence="10" id="KW-1185">Reference proteome</keyword>
<dbReference type="GO" id="GO:0050770">
    <property type="term" value="P:regulation of axonogenesis"/>
    <property type="evidence" value="ECO:0007669"/>
    <property type="project" value="UniProtKB-ARBA"/>
</dbReference>
<dbReference type="SMART" id="SM00173">
    <property type="entry name" value="RAS"/>
    <property type="match status" value="1"/>
</dbReference>
<dbReference type="PROSITE" id="PS51419">
    <property type="entry name" value="RAB"/>
    <property type="match status" value="1"/>
</dbReference>
<dbReference type="GO" id="GO:0015631">
    <property type="term" value="F:tubulin binding"/>
    <property type="evidence" value="ECO:0007669"/>
    <property type="project" value="InterPro"/>
</dbReference>
<feature type="compositionally biased region" description="Polar residues" evidence="8">
    <location>
        <begin position="1"/>
        <end position="24"/>
    </location>
</feature>
<dbReference type="SUPFAM" id="SSF47473">
    <property type="entry name" value="EF-hand"/>
    <property type="match status" value="1"/>
</dbReference>
<dbReference type="GO" id="GO:0007520">
    <property type="term" value="P:myoblast fusion"/>
    <property type="evidence" value="ECO:0007669"/>
    <property type="project" value="UniProtKB-ARBA"/>
</dbReference>